<dbReference type="EMBL" id="QKTW01000003">
    <property type="protein sequence ID" value="PZF74403.1"/>
    <property type="molecule type" value="Genomic_DNA"/>
</dbReference>
<dbReference type="OrthoDB" id="982361at2"/>
<dbReference type="AlphaFoldDB" id="A0A2W2C2S3"/>
<evidence type="ECO:0000313" key="2">
    <source>
        <dbReference type="Proteomes" id="UP000248745"/>
    </source>
</evidence>
<evidence type="ECO:0000313" key="1">
    <source>
        <dbReference type="EMBL" id="PZF74403.1"/>
    </source>
</evidence>
<protein>
    <submittedName>
        <fullName evidence="1">Uncharacterized protein</fullName>
    </submittedName>
</protein>
<reference evidence="1 2" key="1">
    <citation type="submission" date="2018-06" db="EMBL/GenBank/DDBJ databases">
        <title>Mucibacter soli gen. nov., sp. nov., a new member of the family Chitinophagaceae producing mucin.</title>
        <authorList>
            <person name="Kim M.-K."/>
            <person name="Park S."/>
            <person name="Kim T.-S."/>
            <person name="Joung Y."/>
            <person name="Han J.-H."/>
            <person name="Kim S.B."/>
        </authorList>
    </citation>
    <scope>NUCLEOTIDE SEQUENCE [LARGE SCALE GENOMIC DNA]</scope>
    <source>
        <strain evidence="1 2">R1-15</strain>
    </source>
</reference>
<comment type="caution">
    <text evidence="1">The sequence shown here is derived from an EMBL/GenBank/DDBJ whole genome shotgun (WGS) entry which is preliminary data.</text>
</comment>
<accession>A0A2W2C2S3</accession>
<sequence length="159" mass="18151">MKHLLPLGILAFCSVVLMGCPYESHVPIGLPTIPVDNRFVGKWGSEDETYNKYTVEVKNATEYKIIQRSVTGNTAHFTGYLTDVKGATFMNLFSDSTQTYYLYRINLDPGGNRFTLMPISEKLSEHFGSSEALRTYVEKHLNLQSFYNQDDKEEFIKSE</sequence>
<dbReference type="Proteomes" id="UP000248745">
    <property type="component" value="Unassembled WGS sequence"/>
</dbReference>
<keyword evidence="2" id="KW-1185">Reference proteome</keyword>
<gene>
    <name evidence="1" type="ORF">DN068_02145</name>
</gene>
<name>A0A2W2C2S3_9BACT</name>
<proteinExistence type="predicted"/>
<organism evidence="1 2">
    <name type="scientific">Taibaiella soli</name>
    <dbReference type="NCBI Taxonomy" id="1649169"/>
    <lineage>
        <taxon>Bacteria</taxon>
        <taxon>Pseudomonadati</taxon>
        <taxon>Bacteroidota</taxon>
        <taxon>Chitinophagia</taxon>
        <taxon>Chitinophagales</taxon>
        <taxon>Chitinophagaceae</taxon>
        <taxon>Taibaiella</taxon>
    </lineage>
</organism>
<dbReference type="PROSITE" id="PS51257">
    <property type="entry name" value="PROKAR_LIPOPROTEIN"/>
    <property type="match status" value="1"/>
</dbReference>
<dbReference type="RefSeq" id="WP_110997241.1">
    <property type="nucleotide sequence ID" value="NZ_QKTW01000003.1"/>
</dbReference>